<feature type="region of interest" description="Disordered" evidence="4">
    <location>
        <begin position="1"/>
        <end position="28"/>
    </location>
</feature>
<protein>
    <submittedName>
        <fullName evidence="5">WD40 domain containing protein</fullName>
    </submittedName>
</protein>
<proteinExistence type="predicted"/>
<dbReference type="Gene3D" id="6.10.280.220">
    <property type="match status" value="1"/>
</dbReference>
<feature type="region of interest" description="Disordered" evidence="4">
    <location>
        <begin position="293"/>
        <end position="322"/>
    </location>
</feature>
<dbReference type="InterPro" id="IPR015943">
    <property type="entry name" value="WD40/YVTN_repeat-like_dom_sf"/>
</dbReference>
<dbReference type="PROSITE" id="PS50082">
    <property type="entry name" value="WD_REPEATS_2"/>
    <property type="match status" value="5"/>
</dbReference>
<feature type="repeat" description="WD" evidence="3">
    <location>
        <begin position="596"/>
        <end position="635"/>
    </location>
</feature>
<sequence length="707" mass="77859">MSDTRTRRRTQARDALDPITIPASTSTSRAGAHIQAVSKAIFAPFRRKNGDSAKLLSDLAPILMTPKMISNAASGSSKQRAAINGERLDFATWGRAPMKFGLGMRRITSTDLHVAEANEELLNVEVPEPTGVASDVSLLRGFQATIPSSERGKSRRRQTRNVEAPHLGLKKLGMSARGLLTEEDETHEHESGSEEDLVVVRAHQKGRRGRRTRESLGASVALGKDELQRQHKEILFDKENIHVRRKLLHNEIKEIDTKIDSLTAIRAKLEAELLKTKEDELELNDELEGVRERMEFEESRTSSKRVDQSSRRRKGPAFLPSEHDDLPPGVAFLTLPASSQQNPITALDFSEPYDTLVTAVVDDDDPSPRVWDMLSIEEIGRLKGHKGPVRVLQVEDHVCLTGGEDGAVRVWDLRHVGENDTDFVSLPNISEEEDETSTSSVRSGSASDANGTSEDSACARVLEGHSKAVTALYFEENCLVTGASDKTLRQWDLATGQCVMTMDILWAMSHPPTATSSSGTAASMSMSMMADSGSASMSSIVSEVPFQMPPRADGSWDIYQDFVGAVQFWGYGLVSGSGDGAVRLWDMRTGQSHRTLWGHTAPVTCLQFDQLHVVSGSLDKSIRIWDIRTGGIVETVKFDYGVSSLQFDTRKIVAAAGENGVKVYNRTTMQHSTLMTNGHTKPIEKLRYMDKYLATGGRDSMVKIWAL</sequence>
<evidence type="ECO:0000256" key="3">
    <source>
        <dbReference type="PROSITE-ProRule" id="PRU00221"/>
    </source>
</evidence>
<feature type="region of interest" description="Disordered" evidence="4">
    <location>
        <begin position="145"/>
        <end position="164"/>
    </location>
</feature>
<accession>A0A286UPX2</accession>
<feature type="region of interest" description="Disordered" evidence="4">
    <location>
        <begin position="427"/>
        <end position="453"/>
    </location>
</feature>
<feature type="repeat" description="WD" evidence="3">
    <location>
        <begin position="573"/>
        <end position="595"/>
    </location>
</feature>
<feature type="compositionally biased region" description="Basic and acidic residues" evidence="4">
    <location>
        <begin position="293"/>
        <end position="310"/>
    </location>
</feature>
<organism evidence="5 6">
    <name type="scientific">Pyrrhoderma noxium</name>
    <dbReference type="NCBI Taxonomy" id="2282107"/>
    <lineage>
        <taxon>Eukaryota</taxon>
        <taxon>Fungi</taxon>
        <taxon>Dikarya</taxon>
        <taxon>Basidiomycota</taxon>
        <taxon>Agaricomycotina</taxon>
        <taxon>Agaricomycetes</taxon>
        <taxon>Hymenochaetales</taxon>
        <taxon>Hymenochaetaceae</taxon>
        <taxon>Pyrrhoderma</taxon>
    </lineage>
</organism>
<feature type="region of interest" description="Disordered" evidence="4">
    <location>
        <begin position="181"/>
        <end position="216"/>
    </location>
</feature>
<feature type="compositionally biased region" description="Basic residues" evidence="4">
    <location>
        <begin position="202"/>
        <end position="211"/>
    </location>
</feature>
<evidence type="ECO:0000256" key="2">
    <source>
        <dbReference type="ARBA" id="ARBA00022737"/>
    </source>
</evidence>
<dbReference type="STRING" id="2282107.A0A286UPX2"/>
<dbReference type="FunCoup" id="A0A286UPX2">
    <property type="interactions" value="134"/>
</dbReference>
<evidence type="ECO:0000313" key="5">
    <source>
        <dbReference type="EMBL" id="PAV21628.1"/>
    </source>
</evidence>
<dbReference type="Gene3D" id="2.130.10.10">
    <property type="entry name" value="YVTN repeat-like/Quinoprotein amine dehydrogenase"/>
    <property type="match status" value="2"/>
</dbReference>
<dbReference type="OrthoDB" id="496at2759"/>
<dbReference type="PROSITE" id="PS50294">
    <property type="entry name" value="WD_REPEATS_REGION"/>
    <property type="match status" value="4"/>
</dbReference>
<evidence type="ECO:0000256" key="4">
    <source>
        <dbReference type="SAM" id="MobiDB-lite"/>
    </source>
</evidence>
<feature type="repeat" description="WD" evidence="3">
    <location>
        <begin position="676"/>
        <end position="707"/>
    </location>
</feature>
<reference evidence="5 6" key="1">
    <citation type="journal article" date="2017" name="Mol. Ecol.">
        <title>Comparative and population genomic landscape of Phellinus noxius: A hypervariable fungus causing root rot in trees.</title>
        <authorList>
            <person name="Chung C.L."/>
            <person name="Lee T.J."/>
            <person name="Akiba M."/>
            <person name="Lee H.H."/>
            <person name="Kuo T.H."/>
            <person name="Liu D."/>
            <person name="Ke H.M."/>
            <person name="Yokoi T."/>
            <person name="Roa M.B."/>
            <person name="Lu M.J."/>
            <person name="Chang Y.Y."/>
            <person name="Ann P.J."/>
            <person name="Tsai J.N."/>
            <person name="Chen C.Y."/>
            <person name="Tzean S.S."/>
            <person name="Ota Y."/>
            <person name="Hattori T."/>
            <person name="Sahashi N."/>
            <person name="Liou R.F."/>
            <person name="Kikuchi T."/>
            <person name="Tsai I.J."/>
        </authorList>
    </citation>
    <scope>NUCLEOTIDE SEQUENCE [LARGE SCALE GENOMIC DNA]</scope>
    <source>
        <strain evidence="5 6">FFPRI411160</strain>
    </source>
</reference>
<dbReference type="PRINTS" id="PR00320">
    <property type="entry name" value="GPROTEINBRPT"/>
</dbReference>
<dbReference type="PANTHER" id="PTHR19848">
    <property type="entry name" value="WD40 REPEAT PROTEIN"/>
    <property type="match status" value="1"/>
</dbReference>
<name>A0A286UPX2_9AGAM</name>
<dbReference type="InParanoid" id="A0A286UPX2"/>
<dbReference type="InterPro" id="IPR001680">
    <property type="entry name" value="WD40_rpt"/>
</dbReference>
<dbReference type="SMART" id="SM00320">
    <property type="entry name" value="WD40"/>
    <property type="match status" value="7"/>
</dbReference>
<dbReference type="InterPro" id="IPR036322">
    <property type="entry name" value="WD40_repeat_dom_sf"/>
</dbReference>
<dbReference type="InterPro" id="IPR019775">
    <property type="entry name" value="WD40_repeat_CS"/>
</dbReference>
<feature type="compositionally biased region" description="Basic residues" evidence="4">
    <location>
        <begin position="1"/>
        <end position="10"/>
    </location>
</feature>
<keyword evidence="6" id="KW-1185">Reference proteome</keyword>
<gene>
    <name evidence="5" type="ORF">PNOK_0158500</name>
</gene>
<dbReference type="PROSITE" id="PS00678">
    <property type="entry name" value="WD_REPEATS_1"/>
    <property type="match status" value="3"/>
</dbReference>
<dbReference type="CDD" id="cd00200">
    <property type="entry name" value="WD40"/>
    <property type="match status" value="1"/>
</dbReference>
<keyword evidence="2" id="KW-0677">Repeat</keyword>
<dbReference type="PANTHER" id="PTHR19848:SF8">
    <property type="entry name" value="F-BOX AND WD REPEAT DOMAIN CONTAINING 7"/>
    <property type="match status" value="1"/>
</dbReference>
<feature type="compositionally biased region" description="Low complexity" evidence="4">
    <location>
        <begin position="437"/>
        <end position="447"/>
    </location>
</feature>
<dbReference type="Pfam" id="PF00400">
    <property type="entry name" value="WD40"/>
    <property type="match status" value="4"/>
</dbReference>
<dbReference type="AlphaFoldDB" id="A0A286UPX2"/>
<dbReference type="EMBL" id="NBII01000002">
    <property type="protein sequence ID" value="PAV21628.1"/>
    <property type="molecule type" value="Genomic_DNA"/>
</dbReference>
<feature type="repeat" description="WD" evidence="3">
    <location>
        <begin position="462"/>
        <end position="501"/>
    </location>
</feature>
<comment type="caution">
    <text evidence="5">The sequence shown here is derived from an EMBL/GenBank/DDBJ whole genome shotgun (WGS) entry which is preliminary data.</text>
</comment>
<dbReference type="SUPFAM" id="SSF50978">
    <property type="entry name" value="WD40 repeat-like"/>
    <property type="match status" value="1"/>
</dbReference>
<dbReference type="InterPro" id="IPR020472">
    <property type="entry name" value="WD40_PAC1"/>
</dbReference>
<evidence type="ECO:0000313" key="6">
    <source>
        <dbReference type="Proteomes" id="UP000217199"/>
    </source>
</evidence>
<feature type="repeat" description="WD" evidence="3">
    <location>
        <begin position="382"/>
        <end position="414"/>
    </location>
</feature>
<dbReference type="Proteomes" id="UP000217199">
    <property type="component" value="Unassembled WGS sequence"/>
</dbReference>
<evidence type="ECO:0000256" key="1">
    <source>
        <dbReference type="ARBA" id="ARBA00022574"/>
    </source>
</evidence>
<keyword evidence="1 3" id="KW-0853">WD repeat</keyword>